<dbReference type="PATRIC" id="fig|226910.6.peg.3247"/>
<evidence type="ECO:0000313" key="4">
    <source>
        <dbReference type="Proteomes" id="UP000031535"/>
    </source>
</evidence>
<protein>
    <submittedName>
        <fullName evidence="3">Uncharacterized protein</fullName>
    </submittedName>
</protein>
<proteinExistence type="predicted"/>
<feature type="transmembrane region" description="Helical" evidence="2">
    <location>
        <begin position="29"/>
        <end position="49"/>
    </location>
</feature>
<feature type="compositionally biased region" description="Basic and acidic residues" evidence="1">
    <location>
        <begin position="85"/>
        <end position="105"/>
    </location>
</feature>
<keyword evidence="2" id="KW-0812">Transmembrane</keyword>
<keyword evidence="2" id="KW-0472">Membrane</keyword>
<comment type="caution">
    <text evidence="3">The sequence shown here is derived from an EMBL/GenBank/DDBJ whole genome shotgun (WGS) entry which is preliminary data.</text>
</comment>
<dbReference type="EMBL" id="JXDG01000041">
    <property type="protein sequence ID" value="KIH83068.1"/>
    <property type="molecule type" value="Genomic_DNA"/>
</dbReference>
<keyword evidence="2" id="KW-1133">Transmembrane helix</keyword>
<evidence type="ECO:0000313" key="3">
    <source>
        <dbReference type="EMBL" id="KIH83068.1"/>
    </source>
</evidence>
<feature type="region of interest" description="Disordered" evidence="1">
    <location>
        <begin position="56"/>
        <end position="105"/>
    </location>
</feature>
<sequence length="105" mass="11921">MAGIAALFGAKRLIEWALKEPVAESWVDLTLVLSAYLYFFMIPALQAHISKKLRKRAARRQRQAPDQVTAPVSVTVTTTPWPEKQPQERLARPVPRRDQTARTGR</sequence>
<dbReference type="Proteomes" id="UP000031535">
    <property type="component" value="Unassembled WGS sequence"/>
</dbReference>
<name>A0A0C2EWG7_9PSED</name>
<evidence type="ECO:0000256" key="1">
    <source>
        <dbReference type="SAM" id="MobiDB-lite"/>
    </source>
</evidence>
<keyword evidence="4" id="KW-1185">Reference proteome</keyword>
<evidence type="ECO:0000256" key="2">
    <source>
        <dbReference type="SAM" id="Phobius"/>
    </source>
</evidence>
<dbReference type="AlphaFoldDB" id="A0A0C2EWG7"/>
<organism evidence="3 4">
    <name type="scientific">Pseudomonas batumici</name>
    <dbReference type="NCBI Taxonomy" id="226910"/>
    <lineage>
        <taxon>Bacteria</taxon>
        <taxon>Pseudomonadati</taxon>
        <taxon>Pseudomonadota</taxon>
        <taxon>Gammaproteobacteria</taxon>
        <taxon>Pseudomonadales</taxon>
        <taxon>Pseudomonadaceae</taxon>
        <taxon>Pseudomonas</taxon>
    </lineage>
</organism>
<feature type="compositionally biased region" description="Low complexity" evidence="1">
    <location>
        <begin position="68"/>
        <end position="82"/>
    </location>
</feature>
<gene>
    <name evidence="3" type="ORF">UCMB321_3258</name>
</gene>
<accession>A0A0C2EWG7</accession>
<reference evidence="3 4" key="1">
    <citation type="submission" date="2015-01" db="EMBL/GenBank/DDBJ databases">
        <title>Complete genome of Pseudomonas batumici UCM B-321 producer of the batumin antibiotic with strong antistaphilococcal and potential anticancer activity.</title>
        <authorList>
            <person name="Klochko V.V."/>
            <person name="Zelena L.B."/>
            <person name="Elena K.A."/>
            <person name="Reva O.N."/>
        </authorList>
    </citation>
    <scope>NUCLEOTIDE SEQUENCE [LARGE SCALE GENOMIC DNA]</scope>
    <source>
        <strain evidence="3 4">UCM B-321</strain>
    </source>
</reference>